<dbReference type="InterPro" id="IPR025997">
    <property type="entry name" value="SBP_2_dom"/>
</dbReference>
<evidence type="ECO:0000256" key="2">
    <source>
        <dbReference type="ARBA" id="ARBA00007639"/>
    </source>
</evidence>
<dbReference type="Gene3D" id="3.40.50.2300">
    <property type="match status" value="2"/>
</dbReference>
<dbReference type="SUPFAM" id="SSF53822">
    <property type="entry name" value="Periplasmic binding protein-like I"/>
    <property type="match status" value="1"/>
</dbReference>
<dbReference type="Pfam" id="PF13407">
    <property type="entry name" value="Peripla_BP_4"/>
    <property type="match status" value="1"/>
</dbReference>
<gene>
    <name evidence="6" type="ORF">PTI45_01193</name>
</gene>
<evidence type="ECO:0000313" key="6">
    <source>
        <dbReference type="EMBL" id="ODP29184.1"/>
    </source>
</evidence>
<dbReference type="AlphaFoldDB" id="A0A1E3L689"/>
<evidence type="ECO:0000256" key="4">
    <source>
        <dbReference type="SAM" id="Phobius"/>
    </source>
</evidence>
<dbReference type="EMBL" id="MDER01000031">
    <property type="protein sequence ID" value="ODP29184.1"/>
    <property type="molecule type" value="Genomic_DNA"/>
</dbReference>
<comment type="subcellular location">
    <subcellularLocation>
        <location evidence="1">Cell envelope</location>
    </subcellularLocation>
</comment>
<dbReference type="GO" id="GO:0030246">
    <property type="term" value="F:carbohydrate binding"/>
    <property type="evidence" value="ECO:0007669"/>
    <property type="project" value="UniProtKB-ARBA"/>
</dbReference>
<feature type="transmembrane region" description="Helical" evidence="4">
    <location>
        <begin position="5"/>
        <end position="24"/>
    </location>
</feature>
<keyword evidence="4" id="KW-1133">Transmembrane helix</keyword>
<reference evidence="6 7" key="1">
    <citation type="submission" date="2016-08" db="EMBL/GenBank/DDBJ databases">
        <title>Genome sequencing of Paenibacillus sp. TI45-13ar, isolated from Korean traditional nuruk.</title>
        <authorList>
            <person name="Kim S.-J."/>
        </authorList>
    </citation>
    <scope>NUCLEOTIDE SEQUENCE [LARGE SCALE GENOMIC DNA]</scope>
    <source>
        <strain evidence="6 7">TI45-13ar</strain>
    </source>
</reference>
<dbReference type="CDD" id="cd19969">
    <property type="entry name" value="PBP1_ABC_sugar_binding-like"/>
    <property type="match status" value="1"/>
</dbReference>
<dbReference type="GO" id="GO:0030313">
    <property type="term" value="C:cell envelope"/>
    <property type="evidence" value="ECO:0007669"/>
    <property type="project" value="UniProtKB-SubCell"/>
</dbReference>
<keyword evidence="3" id="KW-0732">Signal</keyword>
<dbReference type="Proteomes" id="UP000094578">
    <property type="component" value="Unassembled WGS sequence"/>
</dbReference>
<dbReference type="RefSeq" id="WP_069326645.1">
    <property type="nucleotide sequence ID" value="NZ_MDER01000031.1"/>
</dbReference>
<keyword evidence="4" id="KW-0472">Membrane</keyword>
<sequence length="336" mass="36911">MRKMLLIYMILIGALIIYIMQYRLDEKSAAWTEQGLKGNIDENYVMVTFQSGMEYWKSGLKGFEDAAEALNVSVEYRGATQYDAREQALVLDQIIAKKPAGIAISAIDSPALVKSVNKAVDAGIPVVMFDAEASGSKAYSFLATDNTNAGTTAADQMAKLTKHQGKIAIITLTNQQNHKERTQGFEQEIKNRYPQMKIIAVENHEGDAVKAEQITTQLLRQYPDLKGIFITEATGSYGVGRAVEQSGRTGSSKPVIISFDTNKETLDMIKSGTINATIAQGTWNMGYWSLQYLFHLHHGLTVPARSLSGIVSPVPVRVDTGISVVTQENVADYYAK</sequence>
<evidence type="ECO:0000256" key="1">
    <source>
        <dbReference type="ARBA" id="ARBA00004196"/>
    </source>
</evidence>
<dbReference type="PANTHER" id="PTHR46847">
    <property type="entry name" value="D-ALLOSE-BINDING PERIPLASMIC PROTEIN-RELATED"/>
    <property type="match status" value="1"/>
</dbReference>
<proteinExistence type="inferred from homology"/>
<name>A0A1E3L689_9BACL</name>
<dbReference type="PATRIC" id="fig|1886670.3.peg.1217"/>
<evidence type="ECO:0000259" key="5">
    <source>
        <dbReference type="Pfam" id="PF13407"/>
    </source>
</evidence>
<dbReference type="STRING" id="1886670.PTI45_01193"/>
<comment type="similarity">
    <text evidence="2">Belongs to the bacterial solute-binding protein 2 family.</text>
</comment>
<evidence type="ECO:0000256" key="3">
    <source>
        <dbReference type="ARBA" id="ARBA00022729"/>
    </source>
</evidence>
<accession>A0A1E3L689</accession>
<feature type="domain" description="Periplasmic binding protein" evidence="5">
    <location>
        <begin position="46"/>
        <end position="295"/>
    </location>
</feature>
<evidence type="ECO:0000313" key="7">
    <source>
        <dbReference type="Proteomes" id="UP000094578"/>
    </source>
</evidence>
<keyword evidence="4" id="KW-0812">Transmembrane</keyword>
<keyword evidence="7" id="KW-1185">Reference proteome</keyword>
<comment type="caution">
    <text evidence="6">The sequence shown here is derived from an EMBL/GenBank/DDBJ whole genome shotgun (WGS) entry which is preliminary data.</text>
</comment>
<dbReference type="PANTHER" id="PTHR46847:SF1">
    <property type="entry name" value="D-ALLOSE-BINDING PERIPLASMIC PROTEIN-RELATED"/>
    <property type="match status" value="1"/>
</dbReference>
<protein>
    <recommendedName>
        <fullName evidence="5">Periplasmic binding protein domain-containing protein</fullName>
    </recommendedName>
</protein>
<organism evidence="6 7">
    <name type="scientific">Paenibacillus nuruki</name>
    <dbReference type="NCBI Taxonomy" id="1886670"/>
    <lineage>
        <taxon>Bacteria</taxon>
        <taxon>Bacillati</taxon>
        <taxon>Bacillota</taxon>
        <taxon>Bacilli</taxon>
        <taxon>Bacillales</taxon>
        <taxon>Paenibacillaceae</taxon>
        <taxon>Paenibacillus</taxon>
    </lineage>
</organism>
<dbReference type="InterPro" id="IPR028082">
    <property type="entry name" value="Peripla_BP_I"/>
</dbReference>